<organism evidence="1">
    <name type="scientific">marine sediment metagenome</name>
    <dbReference type="NCBI Taxonomy" id="412755"/>
    <lineage>
        <taxon>unclassified sequences</taxon>
        <taxon>metagenomes</taxon>
        <taxon>ecological metagenomes</taxon>
    </lineage>
</organism>
<dbReference type="AlphaFoldDB" id="A0A0F9HCM3"/>
<dbReference type="EMBL" id="LAZR01025145">
    <property type="protein sequence ID" value="KKL72842.1"/>
    <property type="molecule type" value="Genomic_DNA"/>
</dbReference>
<name>A0A0F9HCM3_9ZZZZ</name>
<gene>
    <name evidence="1" type="ORF">LCGC14_2080850</name>
</gene>
<proteinExistence type="predicted"/>
<comment type="caution">
    <text evidence="1">The sequence shown here is derived from an EMBL/GenBank/DDBJ whole genome shotgun (WGS) entry which is preliminary data.</text>
</comment>
<evidence type="ECO:0000313" key="1">
    <source>
        <dbReference type="EMBL" id="KKL72842.1"/>
    </source>
</evidence>
<sequence>MKLIYDILDKMYQEFLLWEMAEEAGKNSIG</sequence>
<accession>A0A0F9HCM3</accession>
<protein>
    <submittedName>
        <fullName evidence="1">Uncharacterized protein</fullName>
    </submittedName>
</protein>
<reference evidence="1" key="1">
    <citation type="journal article" date="2015" name="Nature">
        <title>Complex archaea that bridge the gap between prokaryotes and eukaryotes.</title>
        <authorList>
            <person name="Spang A."/>
            <person name="Saw J.H."/>
            <person name="Jorgensen S.L."/>
            <person name="Zaremba-Niedzwiedzka K."/>
            <person name="Martijn J."/>
            <person name="Lind A.E."/>
            <person name="van Eijk R."/>
            <person name="Schleper C."/>
            <person name="Guy L."/>
            <person name="Ettema T.J."/>
        </authorList>
    </citation>
    <scope>NUCLEOTIDE SEQUENCE</scope>
</reference>